<name>A0A410X4C1_9BACL</name>
<dbReference type="OrthoDB" id="1013291at2"/>
<evidence type="ECO:0000313" key="6">
    <source>
        <dbReference type="Proteomes" id="UP001527202"/>
    </source>
</evidence>
<protein>
    <submittedName>
        <fullName evidence="3">CdaR family protein</fullName>
    </submittedName>
</protein>
<evidence type="ECO:0000313" key="3">
    <source>
        <dbReference type="EMBL" id="MCY9598009.1"/>
    </source>
</evidence>
<gene>
    <name evidence="3" type="ORF">M5X16_19830</name>
    <name evidence="4" type="ORF">PC41400_28835</name>
</gene>
<dbReference type="Pfam" id="PF07949">
    <property type="entry name" value="YbbR"/>
    <property type="match status" value="3"/>
</dbReference>
<proteinExistence type="predicted"/>
<dbReference type="AlphaFoldDB" id="A0A410X4C1"/>
<sequence>MDRWLRNTNVVRVIAVIIGILLWAVVRMEGTTVTNSTTGGIKELPISNVQITPKYDSDKYYISSIEPSRVQVILKGKDSALKRVSTSEYKVVLDLTKAGGKGEYVLPLEAVGFPSSLQVDIVPRNVKVVVEEQEMKEVPVKINVKGTPQPGYKSGDPIAKPSKVHVTVPASKADEVATVQGEISVDKADSAVTKQVKLKVYNKEGRELPYDIRPAVVDVDVPVTSPFKTVPLQIQLTGNLPPGYSIGSVKQNPDKIMVYGAQNVLDGMDFYSGVTLKIDGLKETKEFTLDIPLQKGVTQIEPTKVQVTVEIVSSIKKEYPGIPLKIVGQAEGTEVKFTDPPNGSITLTLEGAAPQMEAVKPEDIQAIVDVSNLPPGAHELPITLNLPPYIKDGGTQVTKAKVVISAAQTQTESKNPSPTPIPTPTPTQKPDAEGETVPKKEAVTP</sequence>
<keyword evidence="6" id="KW-1185">Reference proteome</keyword>
<dbReference type="GeneID" id="95378800"/>
<dbReference type="PANTHER" id="PTHR37804">
    <property type="entry name" value="CDAA REGULATORY PROTEIN CDAR"/>
    <property type="match status" value="1"/>
</dbReference>
<reference evidence="4 5" key="1">
    <citation type="submission" date="2018-01" db="EMBL/GenBank/DDBJ databases">
        <title>The whole genome sequencing and assembly of Paenibacillus chitinolyticus KCCM 41400 strain.</title>
        <authorList>
            <person name="Kim J.-Y."/>
            <person name="Park M.-K."/>
            <person name="Lee Y.-J."/>
            <person name="Yi H."/>
            <person name="Bahn Y.-S."/>
            <person name="Kim J.F."/>
            <person name="Lee D.-W."/>
        </authorList>
    </citation>
    <scope>NUCLEOTIDE SEQUENCE [LARGE SCALE GENOMIC DNA]</scope>
    <source>
        <strain evidence="4 5">KCCM 41400</strain>
    </source>
</reference>
<dbReference type="Proteomes" id="UP001527202">
    <property type="component" value="Unassembled WGS sequence"/>
</dbReference>
<feature type="compositionally biased region" description="Pro residues" evidence="1">
    <location>
        <begin position="417"/>
        <end position="427"/>
    </location>
</feature>
<evidence type="ECO:0000313" key="5">
    <source>
        <dbReference type="Proteomes" id="UP000288943"/>
    </source>
</evidence>
<dbReference type="InterPro" id="IPR053154">
    <property type="entry name" value="c-di-AMP_regulator"/>
</dbReference>
<dbReference type="Gene3D" id="2.170.120.30">
    <property type="match status" value="2"/>
</dbReference>
<keyword evidence="2" id="KW-0472">Membrane</keyword>
<organism evidence="4 5">
    <name type="scientific">Paenibacillus chitinolyticus</name>
    <dbReference type="NCBI Taxonomy" id="79263"/>
    <lineage>
        <taxon>Bacteria</taxon>
        <taxon>Bacillati</taxon>
        <taxon>Bacillota</taxon>
        <taxon>Bacilli</taxon>
        <taxon>Bacillales</taxon>
        <taxon>Paenibacillaceae</taxon>
        <taxon>Paenibacillus</taxon>
    </lineage>
</organism>
<dbReference type="PANTHER" id="PTHR37804:SF1">
    <property type="entry name" value="CDAA REGULATORY PROTEIN CDAR"/>
    <property type="match status" value="1"/>
</dbReference>
<accession>A0A410X4C1</accession>
<dbReference type="KEGG" id="pchi:PC41400_28835"/>
<dbReference type="InterPro" id="IPR012505">
    <property type="entry name" value="YbbR"/>
</dbReference>
<dbReference type="EMBL" id="JAMDMJ010000027">
    <property type="protein sequence ID" value="MCY9598009.1"/>
    <property type="molecule type" value="Genomic_DNA"/>
</dbReference>
<evidence type="ECO:0000256" key="1">
    <source>
        <dbReference type="SAM" id="MobiDB-lite"/>
    </source>
</evidence>
<feature type="compositionally biased region" description="Basic and acidic residues" evidence="1">
    <location>
        <begin position="430"/>
        <end position="445"/>
    </location>
</feature>
<feature type="region of interest" description="Disordered" evidence="1">
    <location>
        <begin position="406"/>
        <end position="445"/>
    </location>
</feature>
<keyword evidence="2" id="KW-1133">Transmembrane helix</keyword>
<keyword evidence="2" id="KW-0812">Transmembrane</keyword>
<dbReference type="RefSeq" id="WP_042234447.1">
    <property type="nucleotide sequence ID" value="NZ_CP026520.1"/>
</dbReference>
<dbReference type="Gene3D" id="2.170.120.40">
    <property type="entry name" value="YbbR-like domain"/>
    <property type="match status" value="2"/>
</dbReference>
<evidence type="ECO:0000313" key="4">
    <source>
        <dbReference type="EMBL" id="QAV21462.1"/>
    </source>
</evidence>
<feature type="compositionally biased region" description="Polar residues" evidence="1">
    <location>
        <begin position="406"/>
        <end position="415"/>
    </location>
</feature>
<reference evidence="3 6" key="2">
    <citation type="submission" date="2022-05" db="EMBL/GenBank/DDBJ databases">
        <title>Genome Sequencing of Bee-Associated Microbes.</title>
        <authorList>
            <person name="Dunlap C."/>
        </authorList>
    </citation>
    <scope>NUCLEOTIDE SEQUENCE [LARGE SCALE GENOMIC DNA]</scope>
    <source>
        <strain evidence="3 6">NRRL B-23120</strain>
    </source>
</reference>
<dbReference type="EMBL" id="CP026520">
    <property type="protein sequence ID" value="QAV21462.1"/>
    <property type="molecule type" value="Genomic_DNA"/>
</dbReference>
<evidence type="ECO:0000256" key="2">
    <source>
        <dbReference type="SAM" id="Phobius"/>
    </source>
</evidence>
<feature type="transmembrane region" description="Helical" evidence="2">
    <location>
        <begin position="9"/>
        <end position="26"/>
    </location>
</feature>
<dbReference type="Proteomes" id="UP000288943">
    <property type="component" value="Chromosome"/>
</dbReference>